<organism evidence="1 2">
    <name type="scientific">Sinanodonta woodiana</name>
    <name type="common">Chinese pond mussel</name>
    <name type="synonym">Anodonta woodiana</name>
    <dbReference type="NCBI Taxonomy" id="1069815"/>
    <lineage>
        <taxon>Eukaryota</taxon>
        <taxon>Metazoa</taxon>
        <taxon>Spiralia</taxon>
        <taxon>Lophotrochozoa</taxon>
        <taxon>Mollusca</taxon>
        <taxon>Bivalvia</taxon>
        <taxon>Autobranchia</taxon>
        <taxon>Heteroconchia</taxon>
        <taxon>Palaeoheterodonta</taxon>
        <taxon>Unionida</taxon>
        <taxon>Unionoidea</taxon>
        <taxon>Unionidae</taxon>
        <taxon>Unioninae</taxon>
        <taxon>Sinanodonta</taxon>
    </lineage>
</organism>
<proteinExistence type="predicted"/>
<feature type="non-terminal residue" evidence="1">
    <location>
        <position position="1"/>
    </location>
</feature>
<comment type="caution">
    <text evidence="1">The sequence shown here is derived from an EMBL/GenBank/DDBJ whole genome shotgun (WGS) entry which is preliminary data.</text>
</comment>
<dbReference type="AlphaFoldDB" id="A0ABD3XZ91"/>
<protein>
    <recommendedName>
        <fullName evidence="3">MULE transposase domain-containing protein</fullName>
    </recommendedName>
</protein>
<evidence type="ECO:0000313" key="1">
    <source>
        <dbReference type="EMBL" id="KAL3891534.1"/>
    </source>
</evidence>
<gene>
    <name evidence="1" type="ORF">ACJMK2_003794</name>
</gene>
<reference evidence="1 2" key="1">
    <citation type="submission" date="2024-11" db="EMBL/GenBank/DDBJ databases">
        <title>Chromosome-level genome assembly of the freshwater bivalve Anodonta woodiana.</title>
        <authorList>
            <person name="Chen X."/>
        </authorList>
    </citation>
    <scope>NUCLEOTIDE SEQUENCE [LARGE SCALE GENOMIC DNA]</scope>
    <source>
        <strain evidence="1">MN2024</strain>
        <tissue evidence="1">Gills</tissue>
    </source>
</reference>
<dbReference type="EMBL" id="JBJQND010000001">
    <property type="protein sequence ID" value="KAL3891534.1"/>
    <property type="molecule type" value="Genomic_DNA"/>
</dbReference>
<name>A0ABD3XZ91_SINWO</name>
<sequence length="161" mass="18710">DAILESSGPDTVSLPKKALLKRVANRTRAMLRPEEPRTLNCFLFVVVTCYMNDIDKTNRYLQLNEDFINAREFLVADIRMDGERHFLLATEYQLGLLREVLGEPFRQQGQLMSIHAVIERNGAQKQFPLVFCLMSRKTKSDYLAVIHYVKDFFLSTCYKIQ</sequence>
<evidence type="ECO:0000313" key="2">
    <source>
        <dbReference type="Proteomes" id="UP001634394"/>
    </source>
</evidence>
<keyword evidence="2" id="KW-1185">Reference proteome</keyword>
<evidence type="ECO:0008006" key="3">
    <source>
        <dbReference type="Google" id="ProtNLM"/>
    </source>
</evidence>
<dbReference type="Proteomes" id="UP001634394">
    <property type="component" value="Unassembled WGS sequence"/>
</dbReference>
<accession>A0ABD3XZ91</accession>